<keyword evidence="2" id="KW-1185">Reference proteome</keyword>
<evidence type="ECO:0000313" key="1">
    <source>
        <dbReference type="EMBL" id="KAF0323320.1"/>
    </source>
</evidence>
<reference evidence="1 2" key="1">
    <citation type="submission" date="2019-12" db="EMBL/GenBank/DDBJ databases">
        <title>A genome sequence resource for the geographically widespread anthracnose pathogen Colletotrichum asianum.</title>
        <authorList>
            <person name="Meng Y."/>
        </authorList>
    </citation>
    <scope>NUCLEOTIDE SEQUENCE [LARGE SCALE GENOMIC DNA]</scope>
    <source>
        <strain evidence="1 2">ICMP 18580</strain>
    </source>
</reference>
<sequence length="56" mass="6376">MLLLQLRQRALISRPPQCISVNRSGQTHRVLSASRCVSILQRIDYSHPSPPPRGER</sequence>
<accession>A0A8H3ZTV3</accession>
<gene>
    <name evidence="1" type="ORF">GQ607_009438</name>
</gene>
<dbReference type="AlphaFoldDB" id="A0A8H3ZTV3"/>
<protein>
    <submittedName>
        <fullName evidence="1">Uncharacterized protein</fullName>
    </submittedName>
</protein>
<name>A0A8H3ZTV3_9PEZI</name>
<proteinExistence type="predicted"/>
<comment type="caution">
    <text evidence="1">The sequence shown here is derived from an EMBL/GenBank/DDBJ whole genome shotgun (WGS) entry which is preliminary data.</text>
</comment>
<dbReference type="Proteomes" id="UP000434172">
    <property type="component" value="Unassembled WGS sequence"/>
</dbReference>
<evidence type="ECO:0000313" key="2">
    <source>
        <dbReference type="Proteomes" id="UP000434172"/>
    </source>
</evidence>
<dbReference type="EMBL" id="WOWK01000053">
    <property type="protein sequence ID" value="KAF0323320.1"/>
    <property type="molecule type" value="Genomic_DNA"/>
</dbReference>
<organism evidence="1 2">
    <name type="scientific">Colletotrichum asianum</name>
    <dbReference type="NCBI Taxonomy" id="702518"/>
    <lineage>
        <taxon>Eukaryota</taxon>
        <taxon>Fungi</taxon>
        <taxon>Dikarya</taxon>
        <taxon>Ascomycota</taxon>
        <taxon>Pezizomycotina</taxon>
        <taxon>Sordariomycetes</taxon>
        <taxon>Hypocreomycetidae</taxon>
        <taxon>Glomerellales</taxon>
        <taxon>Glomerellaceae</taxon>
        <taxon>Colletotrichum</taxon>
        <taxon>Colletotrichum gloeosporioides species complex</taxon>
    </lineage>
</organism>